<name>A0ABW2RV73_9NOCA</name>
<dbReference type="SUPFAM" id="SSF53474">
    <property type="entry name" value="alpha/beta-Hydrolases"/>
    <property type="match status" value="1"/>
</dbReference>
<dbReference type="Proteomes" id="UP001596484">
    <property type="component" value="Unassembled WGS sequence"/>
</dbReference>
<dbReference type="Gene3D" id="3.40.50.1820">
    <property type="entry name" value="alpha/beta hydrolase"/>
    <property type="match status" value="1"/>
</dbReference>
<evidence type="ECO:0000313" key="3">
    <source>
        <dbReference type="Proteomes" id="UP001596484"/>
    </source>
</evidence>
<dbReference type="PRINTS" id="PR00111">
    <property type="entry name" value="ABHYDROLASE"/>
</dbReference>
<dbReference type="EMBL" id="JBHTCS010000009">
    <property type="protein sequence ID" value="MFC7447718.1"/>
    <property type="molecule type" value="Genomic_DNA"/>
</dbReference>
<evidence type="ECO:0000313" key="2">
    <source>
        <dbReference type="EMBL" id="MFC7447718.1"/>
    </source>
</evidence>
<reference evidence="3" key="1">
    <citation type="journal article" date="2019" name="Int. J. Syst. Evol. Microbiol.">
        <title>The Global Catalogue of Microorganisms (GCM) 10K type strain sequencing project: providing services to taxonomists for standard genome sequencing and annotation.</title>
        <authorList>
            <consortium name="The Broad Institute Genomics Platform"/>
            <consortium name="The Broad Institute Genome Sequencing Center for Infectious Disease"/>
            <person name="Wu L."/>
            <person name="Ma J."/>
        </authorList>
    </citation>
    <scope>NUCLEOTIDE SEQUENCE [LARGE SCALE GENOMIC DNA]</scope>
    <source>
        <strain evidence="3">ICMP 19430</strain>
    </source>
</reference>
<dbReference type="InterPro" id="IPR029058">
    <property type="entry name" value="AB_hydrolase_fold"/>
</dbReference>
<comment type="caution">
    <text evidence="2">The sequence shown here is derived from an EMBL/GenBank/DDBJ whole genome shotgun (WGS) entry which is preliminary data.</text>
</comment>
<organism evidence="2 3">
    <name type="scientific">Rhodococcus daqingensis</name>
    <dbReference type="NCBI Taxonomy" id="2479363"/>
    <lineage>
        <taxon>Bacteria</taxon>
        <taxon>Bacillati</taxon>
        <taxon>Actinomycetota</taxon>
        <taxon>Actinomycetes</taxon>
        <taxon>Mycobacteriales</taxon>
        <taxon>Nocardiaceae</taxon>
        <taxon>Rhodococcus</taxon>
    </lineage>
</organism>
<dbReference type="PANTHER" id="PTHR43798">
    <property type="entry name" value="MONOACYLGLYCEROL LIPASE"/>
    <property type="match status" value="1"/>
</dbReference>
<keyword evidence="3" id="KW-1185">Reference proteome</keyword>
<dbReference type="Pfam" id="PF00561">
    <property type="entry name" value="Abhydrolase_1"/>
    <property type="match status" value="1"/>
</dbReference>
<feature type="domain" description="AB hydrolase-1" evidence="1">
    <location>
        <begin position="25"/>
        <end position="138"/>
    </location>
</feature>
<dbReference type="RefSeq" id="WP_378403221.1">
    <property type="nucleotide sequence ID" value="NZ_JBHTCS010000009.1"/>
</dbReference>
<keyword evidence="2" id="KW-0378">Hydrolase</keyword>
<dbReference type="GO" id="GO:0016787">
    <property type="term" value="F:hydrolase activity"/>
    <property type="evidence" value="ECO:0007669"/>
    <property type="project" value="UniProtKB-KW"/>
</dbReference>
<sequence>MLMTATTADDVELSFRDSGGDDPVPVILVHGMGGDSHTWDRFAKNLVGRGRRVIAIDLRGHGRSAHAPSYLFTQFGDDLLHLCDHLGLERVDLVGHSLGGHTASLVAQARPDLVRRLVLEEAPLPLRTGETLGRMRSRLPTPVELWHAVTALIRHPRAALAFDRSMTRSALAQFREPNPVWWQNLSEITADTLMISGGPGGMVDPDRLVAAADAIPRCDAITITVGHSVHRDRPNQFEAAVTAFLEE</sequence>
<dbReference type="InterPro" id="IPR000073">
    <property type="entry name" value="AB_hydrolase_1"/>
</dbReference>
<protein>
    <submittedName>
        <fullName evidence="2">Alpha/beta fold hydrolase</fullName>
    </submittedName>
</protein>
<proteinExistence type="predicted"/>
<dbReference type="InterPro" id="IPR050266">
    <property type="entry name" value="AB_hydrolase_sf"/>
</dbReference>
<evidence type="ECO:0000259" key="1">
    <source>
        <dbReference type="Pfam" id="PF00561"/>
    </source>
</evidence>
<dbReference type="PANTHER" id="PTHR43798:SF33">
    <property type="entry name" value="HYDROLASE, PUTATIVE (AFU_ORTHOLOGUE AFUA_2G14860)-RELATED"/>
    <property type="match status" value="1"/>
</dbReference>
<gene>
    <name evidence="2" type="ORF">ACFQS9_07425</name>
</gene>
<accession>A0ABW2RV73</accession>